<evidence type="ECO:0000256" key="3">
    <source>
        <dbReference type="ARBA" id="ARBA00022801"/>
    </source>
</evidence>
<dbReference type="PROSITE" id="PS51462">
    <property type="entry name" value="NUDIX"/>
    <property type="match status" value="1"/>
</dbReference>
<dbReference type="InterPro" id="IPR020084">
    <property type="entry name" value="NUDIX_hydrolase_CS"/>
</dbReference>
<dbReference type="PROSITE" id="PS00893">
    <property type="entry name" value="NUDIX_BOX"/>
    <property type="match status" value="1"/>
</dbReference>
<keyword evidence="3 5" id="KW-0378">Hydrolase</keyword>
<sequence length="172" mass="18876">MSIESETGAVFRTAARVLFLDQHDTVLHMGGDHCLDGVTRWITPGGGVEVGEDLRAAAIREAAEETGYAIDPEALAGPVAFGVFTAFPKGRLLVQKNWYFFHRVERFEPRITGGDAYEQRFAFAWLPVEQCGAADGTILPDRTVALVKRLRDGDLPAEPVDLGGTYSPRWGR</sequence>
<dbReference type="EMBL" id="JBHRWO010000010">
    <property type="protein sequence ID" value="MFC3492864.1"/>
    <property type="molecule type" value="Genomic_DNA"/>
</dbReference>
<feature type="domain" description="Nudix hydrolase" evidence="6">
    <location>
        <begin position="1"/>
        <end position="152"/>
    </location>
</feature>
<organism evidence="7 8">
    <name type="scientific">Glycomyces rhizosphaerae</name>
    <dbReference type="NCBI Taxonomy" id="2054422"/>
    <lineage>
        <taxon>Bacteria</taxon>
        <taxon>Bacillati</taxon>
        <taxon>Actinomycetota</taxon>
        <taxon>Actinomycetes</taxon>
        <taxon>Glycomycetales</taxon>
        <taxon>Glycomycetaceae</taxon>
        <taxon>Glycomyces</taxon>
    </lineage>
</organism>
<evidence type="ECO:0000256" key="2">
    <source>
        <dbReference type="ARBA" id="ARBA00005582"/>
    </source>
</evidence>
<gene>
    <name evidence="7" type="ORF">ACFO8M_10235</name>
</gene>
<dbReference type="InterPro" id="IPR015797">
    <property type="entry name" value="NUDIX_hydrolase-like_dom_sf"/>
</dbReference>
<dbReference type="PANTHER" id="PTHR43046:SF12">
    <property type="entry name" value="GDP-MANNOSE MANNOSYL HYDROLASE"/>
    <property type="match status" value="1"/>
</dbReference>
<reference evidence="8" key="1">
    <citation type="journal article" date="2019" name="Int. J. Syst. Evol. Microbiol.">
        <title>The Global Catalogue of Microorganisms (GCM) 10K type strain sequencing project: providing services to taxonomists for standard genome sequencing and annotation.</title>
        <authorList>
            <consortium name="The Broad Institute Genomics Platform"/>
            <consortium name="The Broad Institute Genome Sequencing Center for Infectious Disease"/>
            <person name="Wu L."/>
            <person name="Ma J."/>
        </authorList>
    </citation>
    <scope>NUCLEOTIDE SEQUENCE [LARGE SCALE GENOMIC DNA]</scope>
    <source>
        <strain evidence="8">CGMCC 4.7396</strain>
    </source>
</reference>
<keyword evidence="4" id="KW-0460">Magnesium</keyword>
<dbReference type="InterPro" id="IPR020476">
    <property type="entry name" value="Nudix_hydrolase"/>
</dbReference>
<accession>A0ABV7PW90</accession>
<proteinExistence type="inferred from homology"/>
<dbReference type="Proteomes" id="UP001595712">
    <property type="component" value="Unassembled WGS sequence"/>
</dbReference>
<evidence type="ECO:0000313" key="8">
    <source>
        <dbReference type="Proteomes" id="UP001595712"/>
    </source>
</evidence>
<dbReference type="Pfam" id="PF00293">
    <property type="entry name" value="NUDIX"/>
    <property type="match status" value="1"/>
</dbReference>
<comment type="similarity">
    <text evidence="2 5">Belongs to the Nudix hydrolase family.</text>
</comment>
<comment type="cofactor">
    <cofactor evidence="1">
        <name>Mg(2+)</name>
        <dbReference type="ChEBI" id="CHEBI:18420"/>
    </cofactor>
</comment>
<dbReference type="SUPFAM" id="SSF55811">
    <property type="entry name" value="Nudix"/>
    <property type="match status" value="1"/>
</dbReference>
<evidence type="ECO:0000256" key="1">
    <source>
        <dbReference type="ARBA" id="ARBA00001946"/>
    </source>
</evidence>
<dbReference type="PRINTS" id="PR00502">
    <property type="entry name" value="NUDIXFAMILY"/>
</dbReference>
<protein>
    <submittedName>
        <fullName evidence="7">NUDIX domain-containing protein</fullName>
    </submittedName>
</protein>
<keyword evidence="8" id="KW-1185">Reference proteome</keyword>
<dbReference type="InterPro" id="IPR000086">
    <property type="entry name" value="NUDIX_hydrolase_dom"/>
</dbReference>
<evidence type="ECO:0000259" key="6">
    <source>
        <dbReference type="PROSITE" id="PS51462"/>
    </source>
</evidence>
<dbReference type="Gene3D" id="3.90.79.10">
    <property type="entry name" value="Nucleoside Triphosphate Pyrophosphohydrolase"/>
    <property type="match status" value="1"/>
</dbReference>
<evidence type="ECO:0000256" key="5">
    <source>
        <dbReference type="RuleBase" id="RU003476"/>
    </source>
</evidence>
<dbReference type="PANTHER" id="PTHR43046">
    <property type="entry name" value="GDP-MANNOSE MANNOSYL HYDROLASE"/>
    <property type="match status" value="1"/>
</dbReference>
<name>A0ABV7PW90_9ACTN</name>
<comment type="caution">
    <text evidence="7">The sequence shown here is derived from an EMBL/GenBank/DDBJ whole genome shotgun (WGS) entry which is preliminary data.</text>
</comment>
<evidence type="ECO:0000256" key="4">
    <source>
        <dbReference type="ARBA" id="ARBA00022842"/>
    </source>
</evidence>
<dbReference type="RefSeq" id="WP_387974248.1">
    <property type="nucleotide sequence ID" value="NZ_JBHRWO010000010.1"/>
</dbReference>
<evidence type="ECO:0000313" key="7">
    <source>
        <dbReference type="EMBL" id="MFC3492864.1"/>
    </source>
</evidence>